<dbReference type="PANTHER" id="PTHR30636:SF3">
    <property type="entry name" value="UPF0701 PROTEIN YICC"/>
    <property type="match status" value="1"/>
</dbReference>
<evidence type="ECO:0000313" key="8">
    <source>
        <dbReference type="EMBL" id="GIQ67682.1"/>
    </source>
</evidence>
<dbReference type="Pfam" id="PF08340">
    <property type="entry name" value="YicC-like_C"/>
    <property type="match status" value="1"/>
</dbReference>
<evidence type="ECO:0000259" key="6">
    <source>
        <dbReference type="Pfam" id="PF03755"/>
    </source>
</evidence>
<comment type="caution">
    <text evidence="8">The sequence shown here is derived from an EMBL/GenBank/DDBJ whole genome shotgun (WGS) entry which is preliminary data.</text>
</comment>
<dbReference type="NCBIfam" id="TIGR00255">
    <property type="entry name" value="YicC/YloC family endoribonuclease"/>
    <property type="match status" value="1"/>
</dbReference>
<name>A0A8J4GYR5_9BACL</name>
<keyword evidence="3" id="KW-0255">Endonuclease</keyword>
<dbReference type="GO" id="GO:0016787">
    <property type="term" value="F:hydrolase activity"/>
    <property type="evidence" value="ECO:0007669"/>
    <property type="project" value="UniProtKB-KW"/>
</dbReference>
<evidence type="ECO:0000313" key="9">
    <source>
        <dbReference type="Proteomes" id="UP000677918"/>
    </source>
</evidence>
<evidence type="ECO:0000256" key="5">
    <source>
        <dbReference type="ARBA" id="ARBA00035648"/>
    </source>
</evidence>
<sequence length="294" mass="33620">MIESMTGFGQAERTIGGFAIRIEVRSVNHRYLETVVRFPRDMTRFEDLIKRTVQGRLKRGRIEVFLSIEREAETAGTPQVDWAKIEGYWAASAEIAERLGLPHALQLGDLLQVEGIFVQEPALAVDDEALEEKLRACLEEALDGVAAMRRREGDHLRADLLSRLLAAQSLHASIQGKSGEAVRENKDKLRERIRELLENPHALDEQRFQMEVAVMAERMDVQEELTRLSSHFKQFRSMLEQREPVGRKLDFLVQEMNREANTIGSKANHASITAWIVDLKAELEKIREQVQNIQ</sequence>
<dbReference type="PANTHER" id="PTHR30636">
    <property type="entry name" value="UPF0701 PROTEIN YICC"/>
    <property type="match status" value="1"/>
</dbReference>
<dbReference type="RefSeq" id="WP_244864946.1">
    <property type="nucleotide sequence ID" value="NZ_BOVK01000006.1"/>
</dbReference>
<evidence type="ECO:0000256" key="1">
    <source>
        <dbReference type="ARBA" id="ARBA00001968"/>
    </source>
</evidence>
<proteinExistence type="inferred from homology"/>
<gene>
    <name evidence="8" type="ORF">XYCOK13_05060</name>
</gene>
<accession>A0A8J4GYR5</accession>
<feature type="domain" description="Endoribonuclease YicC-like C-terminal" evidence="7">
    <location>
        <begin position="176"/>
        <end position="293"/>
    </location>
</feature>
<organism evidence="8 9">
    <name type="scientific">Xylanibacillus composti</name>
    <dbReference type="NCBI Taxonomy" id="1572762"/>
    <lineage>
        <taxon>Bacteria</taxon>
        <taxon>Bacillati</taxon>
        <taxon>Bacillota</taxon>
        <taxon>Bacilli</taxon>
        <taxon>Bacillales</taxon>
        <taxon>Paenibacillaceae</taxon>
        <taxon>Xylanibacillus</taxon>
    </lineage>
</organism>
<evidence type="ECO:0000256" key="3">
    <source>
        <dbReference type="ARBA" id="ARBA00022759"/>
    </source>
</evidence>
<feature type="domain" description="Endoribonuclease YicC-like N-terminal" evidence="6">
    <location>
        <begin position="2"/>
        <end position="157"/>
    </location>
</feature>
<dbReference type="EMBL" id="BOVK01000006">
    <property type="protein sequence ID" value="GIQ67682.1"/>
    <property type="molecule type" value="Genomic_DNA"/>
</dbReference>
<dbReference type="InterPro" id="IPR013527">
    <property type="entry name" value="YicC-like_N"/>
</dbReference>
<evidence type="ECO:0000256" key="2">
    <source>
        <dbReference type="ARBA" id="ARBA00022722"/>
    </source>
</evidence>
<dbReference type="InterPro" id="IPR013551">
    <property type="entry name" value="YicC-like_C"/>
</dbReference>
<keyword evidence="2" id="KW-0540">Nuclease</keyword>
<dbReference type="Pfam" id="PF03755">
    <property type="entry name" value="YicC-like_N"/>
    <property type="match status" value="1"/>
</dbReference>
<keyword evidence="9" id="KW-1185">Reference proteome</keyword>
<reference evidence="8" key="1">
    <citation type="submission" date="2021-04" db="EMBL/GenBank/DDBJ databases">
        <title>Draft genome sequence of Xylanibacillus composti strain K13.</title>
        <authorList>
            <person name="Uke A."/>
            <person name="Chhe C."/>
            <person name="Baramee S."/>
            <person name="Kosugi A."/>
        </authorList>
    </citation>
    <scope>NUCLEOTIDE SEQUENCE</scope>
    <source>
        <strain evidence="8">K13</strain>
    </source>
</reference>
<protein>
    <recommendedName>
        <fullName evidence="10">YicC family protein</fullName>
    </recommendedName>
</protein>
<dbReference type="AlphaFoldDB" id="A0A8J4GYR5"/>
<dbReference type="Proteomes" id="UP000677918">
    <property type="component" value="Unassembled WGS sequence"/>
</dbReference>
<evidence type="ECO:0008006" key="10">
    <source>
        <dbReference type="Google" id="ProtNLM"/>
    </source>
</evidence>
<comment type="cofactor">
    <cofactor evidence="1">
        <name>a divalent metal cation</name>
        <dbReference type="ChEBI" id="CHEBI:60240"/>
    </cofactor>
</comment>
<evidence type="ECO:0000256" key="4">
    <source>
        <dbReference type="ARBA" id="ARBA00022801"/>
    </source>
</evidence>
<dbReference type="GO" id="GO:0004521">
    <property type="term" value="F:RNA endonuclease activity"/>
    <property type="evidence" value="ECO:0007669"/>
    <property type="project" value="InterPro"/>
</dbReference>
<comment type="similarity">
    <text evidence="5">Belongs to the YicC/YloC family.</text>
</comment>
<evidence type="ECO:0000259" key="7">
    <source>
        <dbReference type="Pfam" id="PF08340"/>
    </source>
</evidence>
<keyword evidence="4" id="KW-0378">Hydrolase</keyword>
<dbReference type="InterPro" id="IPR005229">
    <property type="entry name" value="YicC/YloC-like"/>
</dbReference>